<protein>
    <submittedName>
        <fullName evidence="1">MSHA biogenesis protein MshP</fullName>
    </submittedName>
</protein>
<dbReference type="AlphaFoldDB" id="A0A840BPY8"/>
<sequence length="130" mass="13628">MCRERGFLLPAAVFLLVVLAGMAAFLLRVSASTQQTVALDLQGVRAYQAARAGIEYGLYQVQRSGVCAASTSVTLPAGFNGFSVNLQCSGTSFQEAGSGRTLYQLSATASYGSAGSSDFVERQIVASTER</sequence>
<name>A0A840BPY8_9RHOO</name>
<reference evidence="1 2" key="1">
    <citation type="submission" date="2020-08" db="EMBL/GenBank/DDBJ databases">
        <title>Genomic Encyclopedia of Type Strains, Phase IV (KMG-IV): sequencing the most valuable type-strain genomes for metagenomic binning, comparative biology and taxonomic classification.</title>
        <authorList>
            <person name="Goeker M."/>
        </authorList>
    </citation>
    <scope>NUCLEOTIDE SEQUENCE [LARGE SCALE GENOMIC DNA]</scope>
    <source>
        <strain evidence="1 2">DSM 106739</strain>
    </source>
</reference>
<proteinExistence type="predicted"/>
<comment type="caution">
    <text evidence="1">The sequence shown here is derived from an EMBL/GenBank/DDBJ whole genome shotgun (WGS) entry which is preliminary data.</text>
</comment>
<accession>A0A840BPY8</accession>
<gene>
    <name evidence="1" type="ORF">GGR36_001805</name>
</gene>
<dbReference type="Proteomes" id="UP000561045">
    <property type="component" value="Unassembled WGS sequence"/>
</dbReference>
<dbReference type="EMBL" id="JACIET010000001">
    <property type="protein sequence ID" value="MBB4012497.1"/>
    <property type="molecule type" value="Genomic_DNA"/>
</dbReference>
<dbReference type="RefSeq" id="WP_183634292.1">
    <property type="nucleotide sequence ID" value="NZ_BAABLE010000011.1"/>
</dbReference>
<keyword evidence="2" id="KW-1185">Reference proteome</keyword>
<organism evidence="1 2">
    <name type="scientific">Niveibacterium umoris</name>
    <dbReference type="NCBI Taxonomy" id="1193620"/>
    <lineage>
        <taxon>Bacteria</taxon>
        <taxon>Pseudomonadati</taxon>
        <taxon>Pseudomonadota</taxon>
        <taxon>Betaproteobacteria</taxon>
        <taxon>Rhodocyclales</taxon>
        <taxon>Rhodocyclaceae</taxon>
        <taxon>Niveibacterium</taxon>
    </lineage>
</organism>
<evidence type="ECO:0000313" key="2">
    <source>
        <dbReference type="Proteomes" id="UP000561045"/>
    </source>
</evidence>
<evidence type="ECO:0000313" key="1">
    <source>
        <dbReference type="EMBL" id="MBB4012497.1"/>
    </source>
</evidence>